<sequence length="140" mass="16564">MEGTELIEIISQELNKYPHITYYSSTLAKLTIKRNSIEGFDIVLETGVRENTLYFDSFHFHYENDDRETEELFNQIVMAIFGYIRIKVFSKKGHEYKWQLQKLDQEGNWYDDATMSIINLDVFSETEVKYLRNTPPSAES</sequence>
<dbReference type="AlphaFoldDB" id="A0A380CVA3"/>
<dbReference type="EMBL" id="UGYW01000002">
    <property type="protein sequence ID" value="SUJ29045.1"/>
    <property type="molecule type" value="Genomic_DNA"/>
</dbReference>
<proteinExistence type="predicted"/>
<accession>A0A380CVA3</accession>
<dbReference type="RefSeq" id="WP_115171711.1">
    <property type="nucleotide sequence ID" value="NZ_JBPFQB010000020.1"/>
</dbReference>
<name>A0A380CVA3_SPHSI</name>
<evidence type="ECO:0000313" key="2">
    <source>
        <dbReference type="Proteomes" id="UP000254893"/>
    </source>
</evidence>
<dbReference type="Proteomes" id="UP000254893">
    <property type="component" value="Unassembled WGS sequence"/>
</dbReference>
<gene>
    <name evidence="1" type="ORF">NCTC11388_04514</name>
</gene>
<reference evidence="1 2" key="1">
    <citation type="submission" date="2018-06" db="EMBL/GenBank/DDBJ databases">
        <authorList>
            <consortium name="Pathogen Informatics"/>
            <person name="Doyle S."/>
        </authorList>
    </citation>
    <scope>NUCLEOTIDE SEQUENCE [LARGE SCALE GENOMIC DNA]</scope>
    <source>
        <strain evidence="1 2">NCTC11388</strain>
    </source>
</reference>
<organism evidence="1 2">
    <name type="scientific">Sphingobacterium spiritivorum</name>
    <name type="common">Flavobacterium spiritivorum</name>
    <dbReference type="NCBI Taxonomy" id="258"/>
    <lineage>
        <taxon>Bacteria</taxon>
        <taxon>Pseudomonadati</taxon>
        <taxon>Bacteroidota</taxon>
        <taxon>Sphingobacteriia</taxon>
        <taxon>Sphingobacteriales</taxon>
        <taxon>Sphingobacteriaceae</taxon>
        <taxon>Sphingobacterium</taxon>
    </lineage>
</organism>
<protein>
    <submittedName>
        <fullName evidence="1">Uncharacterized protein</fullName>
    </submittedName>
</protein>
<evidence type="ECO:0000313" key="1">
    <source>
        <dbReference type="EMBL" id="SUJ29045.1"/>
    </source>
</evidence>